<reference evidence="1" key="2">
    <citation type="submission" date="2021-09" db="EMBL/GenBank/DDBJ databases">
        <authorList>
            <person name="Jia N."/>
            <person name="Wang J."/>
            <person name="Shi W."/>
            <person name="Du L."/>
            <person name="Sun Y."/>
            <person name="Zhan W."/>
            <person name="Jiang J."/>
            <person name="Wang Q."/>
            <person name="Zhang B."/>
            <person name="Ji P."/>
            <person name="Sakyi L.B."/>
            <person name="Cui X."/>
            <person name="Yuan T."/>
            <person name="Jiang B."/>
            <person name="Yang W."/>
            <person name="Lam T.T.-Y."/>
            <person name="Chang Q."/>
            <person name="Ding S."/>
            <person name="Wang X."/>
            <person name="Zhu J."/>
            <person name="Ruan X."/>
            <person name="Zhao L."/>
            <person name="Wei J."/>
            <person name="Que T."/>
            <person name="Du C."/>
            <person name="Cheng J."/>
            <person name="Dai P."/>
            <person name="Han X."/>
            <person name="Huang E."/>
            <person name="Gao Y."/>
            <person name="Liu J."/>
            <person name="Shao H."/>
            <person name="Ye R."/>
            <person name="Li L."/>
            <person name="Wei W."/>
            <person name="Wang X."/>
            <person name="Wang C."/>
            <person name="Huo Q."/>
            <person name="Li W."/>
            <person name="Guo W."/>
            <person name="Chen H."/>
            <person name="Chen S."/>
            <person name="Zhou L."/>
            <person name="Zhou L."/>
            <person name="Ni X."/>
            <person name="Tian J."/>
            <person name="Zhou Y."/>
            <person name="Sheng Y."/>
            <person name="Liu T."/>
            <person name="Pan Y."/>
            <person name="Xia L."/>
            <person name="Li J."/>
            <person name="Zhao F."/>
            <person name="Cao W."/>
        </authorList>
    </citation>
    <scope>NUCLEOTIDE SEQUENCE</scope>
    <source>
        <strain evidence="1">Rsan-2018</strain>
        <tissue evidence="1">Larvae</tissue>
    </source>
</reference>
<name>A0A9D4PD81_RHISA</name>
<organism evidence="1 2">
    <name type="scientific">Rhipicephalus sanguineus</name>
    <name type="common">Brown dog tick</name>
    <name type="synonym">Ixodes sanguineus</name>
    <dbReference type="NCBI Taxonomy" id="34632"/>
    <lineage>
        <taxon>Eukaryota</taxon>
        <taxon>Metazoa</taxon>
        <taxon>Ecdysozoa</taxon>
        <taxon>Arthropoda</taxon>
        <taxon>Chelicerata</taxon>
        <taxon>Arachnida</taxon>
        <taxon>Acari</taxon>
        <taxon>Parasitiformes</taxon>
        <taxon>Ixodida</taxon>
        <taxon>Ixodoidea</taxon>
        <taxon>Ixodidae</taxon>
        <taxon>Rhipicephalinae</taxon>
        <taxon>Rhipicephalus</taxon>
        <taxon>Rhipicephalus</taxon>
    </lineage>
</organism>
<gene>
    <name evidence="1" type="ORF">HPB52_010104</name>
</gene>
<evidence type="ECO:0000313" key="2">
    <source>
        <dbReference type="Proteomes" id="UP000821837"/>
    </source>
</evidence>
<evidence type="ECO:0000313" key="1">
    <source>
        <dbReference type="EMBL" id="KAH7935586.1"/>
    </source>
</evidence>
<dbReference type="Proteomes" id="UP000821837">
    <property type="component" value="Unassembled WGS sequence"/>
</dbReference>
<dbReference type="AlphaFoldDB" id="A0A9D4PD81"/>
<comment type="caution">
    <text evidence="1">The sequence shown here is derived from an EMBL/GenBank/DDBJ whole genome shotgun (WGS) entry which is preliminary data.</text>
</comment>
<accession>A0A9D4PD81</accession>
<protein>
    <recommendedName>
        <fullName evidence="3">CCHC-type domain-containing protein</fullName>
    </recommendedName>
</protein>
<keyword evidence="2" id="KW-1185">Reference proteome</keyword>
<reference evidence="1" key="1">
    <citation type="journal article" date="2020" name="Cell">
        <title>Large-Scale Comparative Analyses of Tick Genomes Elucidate Their Genetic Diversity and Vector Capacities.</title>
        <authorList>
            <consortium name="Tick Genome and Microbiome Consortium (TIGMIC)"/>
            <person name="Jia N."/>
            <person name="Wang J."/>
            <person name="Shi W."/>
            <person name="Du L."/>
            <person name="Sun Y."/>
            <person name="Zhan W."/>
            <person name="Jiang J.F."/>
            <person name="Wang Q."/>
            <person name="Zhang B."/>
            <person name="Ji P."/>
            <person name="Bell-Sakyi L."/>
            <person name="Cui X.M."/>
            <person name="Yuan T.T."/>
            <person name="Jiang B.G."/>
            <person name="Yang W.F."/>
            <person name="Lam T.T."/>
            <person name="Chang Q.C."/>
            <person name="Ding S.J."/>
            <person name="Wang X.J."/>
            <person name="Zhu J.G."/>
            <person name="Ruan X.D."/>
            <person name="Zhao L."/>
            <person name="Wei J.T."/>
            <person name="Ye R.Z."/>
            <person name="Que T.C."/>
            <person name="Du C.H."/>
            <person name="Zhou Y.H."/>
            <person name="Cheng J.X."/>
            <person name="Dai P.F."/>
            <person name="Guo W.B."/>
            <person name="Han X.H."/>
            <person name="Huang E.J."/>
            <person name="Li L.F."/>
            <person name="Wei W."/>
            <person name="Gao Y.C."/>
            <person name="Liu J.Z."/>
            <person name="Shao H.Z."/>
            <person name="Wang X."/>
            <person name="Wang C.C."/>
            <person name="Yang T.C."/>
            <person name="Huo Q.B."/>
            <person name="Li W."/>
            <person name="Chen H.Y."/>
            <person name="Chen S.E."/>
            <person name="Zhou L.G."/>
            <person name="Ni X.B."/>
            <person name="Tian J.H."/>
            <person name="Sheng Y."/>
            <person name="Liu T."/>
            <person name="Pan Y.S."/>
            <person name="Xia L.Y."/>
            <person name="Li J."/>
            <person name="Zhao F."/>
            <person name="Cao W.C."/>
        </authorList>
    </citation>
    <scope>NUCLEOTIDE SEQUENCE</scope>
    <source>
        <strain evidence="1">Rsan-2018</strain>
    </source>
</reference>
<evidence type="ECO:0008006" key="3">
    <source>
        <dbReference type="Google" id="ProtNLM"/>
    </source>
</evidence>
<proteinExistence type="predicted"/>
<dbReference type="EMBL" id="JABSTV010001255">
    <property type="protein sequence ID" value="KAH7935586.1"/>
    <property type="molecule type" value="Genomic_DNA"/>
</dbReference>
<sequence length="218" mass="24348">MFFVFPVDAAAPQGGSRTVIRPRGGLNILKTSSTVVADAILTASIICTEDLRGDTLCPNVQQNNIVARTPRTENADRHARVRQIVVLGRTYEFSVIDKIVNKRNPLTVAAKRTGSTGTVIVTYDGHRVPNFVRYGTTLRRDLLYRKKTDICYACGRLRHRADLCPTPRDVACRGCGASNPNSQHQCTPMCRLCGGQHLTADKHCRQRFKIPYVVLRRR</sequence>